<dbReference type="Pfam" id="PF11906">
    <property type="entry name" value="DUF3426"/>
    <property type="match status" value="1"/>
</dbReference>
<dbReference type="InterPro" id="IPR011723">
    <property type="entry name" value="Znf/thioredoxin_put"/>
</dbReference>
<dbReference type="Pfam" id="PF13719">
    <property type="entry name" value="Zn_ribbon_5"/>
    <property type="match status" value="1"/>
</dbReference>
<dbReference type="AlphaFoldDB" id="A0A157QQU0"/>
<accession>A0A157QQU0</accession>
<feature type="compositionally biased region" description="Basic and acidic residues" evidence="1">
    <location>
        <begin position="255"/>
        <end position="287"/>
    </location>
</feature>
<evidence type="ECO:0000313" key="4">
    <source>
        <dbReference type="Proteomes" id="UP000077037"/>
    </source>
</evidence>
<dbReference type="InterPro" id="IPR021834">
    <property type="entry name" value="DUF3426"/>
</dbReference>
<dbReference type="OrthoDB" id="5294582at2"/>
<evidence type="ECO:0000259" key="2">
    <source>
        <dbReference type="Pfam" id="PF13719"/>
    </source>
</evidence>
<dbReference type="NCBIfam" id="TIGR02098">
    <property type="entry name" value="MJ0042_CXXC"/>
    <property type="match status" value="1"/>
</dbReference>
<evidence type="ECO:0000313" key="3">
    <source>
        <dbReference type="EMBL" id="SAI48097.1"/>
    </source>
</evidence>
<feature type="compositionally biased region" description="Basic and acidic residues" evidence="1">
    <location>
        <begin position="350"/>
        <end position="361"/>
    </location>
</feature>
<feature type="compositionally biased region" description="Low complexity" evidence="1">
    <location>
        <begin position="140"/>
        <end position="163"/>
    </location>
</feature>
<organism evidence="3 4">
    <name type="scientific">Bordetella ansorpii</name>
    <dbReference type="NCBI Taxonomy" id="288768"/>
    <lineage>
        <taxon>Bacteria</taxon>
        <taxon>Pseudomonadati</taxon>
        <taxon>Pseudomonadota</taxon>
        <taxon>Betaproteobacteria</taxon>
        <taxon>Burkholderiales</taxon>
        <taxon>Alcaligenaceae</taxon>
        <taxon>Bordetella</taxon>
    </lineage>
</organism>
<protein>
    <submittedName>
        <fullName evidence="3">Membrane protein</fullName>
    </submittedName>
</protein>
<evidence type="ECO:0000256" key="1">
    <source>
        <dbReference type="SAM" id="MobiDB-lite"/>
    </source>
</evidence>
<feature type="region of interest" description="Disordered" evidence="1">
    <location>
        <begin position="129"/>
        <end position="396"/>
    </location>
</feature>
<feature type="region of interest" description="Disordered" evidence="1">
    <location>
        <begin position="44"/>
        <end position="98"/>
    </location>
</feature>
<feature type="domain" description="Zinc finger/thioredoxin putative" evidence="2">
    <location>
        <begin position="3"/>
        <end position="37"/>
    </location>
</feature>
<proteinExistence type="predicted"/>
<feature type="compositionally biased region" description="Basic and acidic residues" evidence="1">
    <location>
        <begin position="294"/>
        <end position="342"/>
    </location>
</feature>
<gene>
    <name evidence="3" type="ORF">SAMEA1982600_03893</name>
</gene>
<dbReference type="RefSeq" id="WP_066417382.1">
    <property type="nucleotide sequence ID" value="NZ_FKBS01000025.1"/>
</dbReference>
<name>A0A157QQU0_9BORD</name>
<sequence>MPITRCPQCHTAFRVVADQLRVRNGLVRCGVCSTVFDGRASLESEQAPVAPPPMSPFAAPAPLAGDPPVAPAPTVPQFPRSTAPRSGDAYSSTHPGGYPVPPAPVPVASAAPELPVAAAVSAPPAVLRGRTRTSEGGAGQAPAGAVAPQQDVPSHRPPSAASHPPAPVIRARDDSEFSVSQDRVLRAEPATGRRDQRIVAETPSVLRGRAERRQEPAFGASHPPIRAGDDVDDRDDESRRSTAPSPGMDRQPGFRAERDHGDDPPWHVDPPARAREPASRHEAFRADEDQDDEPGWRAEPPLRTRHDEAIRGADDEAGRDDEPQWRAEPPIRGHGRPHDARPFRSSARADPGRNEPGLRHDDEDDIDGASADAVYGDARTRYSSATDSGRTPPEFLDQDRIDSRRTWRRLWTWACLLGLLALGAQLVFAYRTSIAIAAPALRPALTTLCQAVGCTVGYARRIERISIVSSSLRPPAGAAAQTAGDGRSRLVLTVVLRNRYDKEQHWPALMLDLTDLSDTVVARKAILPEAYLPAGTKGPLGPGAEITLTVPIQVAGLQVNGYQLDKFFP</sequence>
<feature type="compositionally biased region" description="Basic and acidic residues" evidence="1">
    <location>
        <begin position="183"/>
        <end position="198"/>
    </location>
</feature>
<reference evidence="3 4" key="1">
    <citation type="submission" date="2016-03" db="EMBL/GenBank/DDBJ databases">
        <authorList>
            <consortium name="Pathogen Informatics"/>
        </authorList>
    </citation>
    <scope>NUCLEOTIDE SEQUENCE [LARGE SCALE GENOMIC DNA]</scope>
    <source>
        <strain evidence="3 4">NCTC13364</strain>
    </source>
</reference>
<dbReference type="Proteomes" id="UP000077037">
    <property type="component" value="Unassembled WGS sequence"/>
</dbReference>
<feature type="compositionally biased region" description="Polar residues" evidence="1">
    <location>
        <begin position="79"/>
        <end position="94"/>
    </location>
</feature>
<dbReference type="EMBL" id="FKBS01000025">
    <property type="protein sequence ID" value="SAI48097.1"/>
    <property type="molecule type" value="Genomic_DNA"/>
</dbReference>